<keyword evidence="2" id="KW-1185">Reference proteome</keyword>
<sequence>MHAKTRLRLLQRAKKKVSCTHNICIDRDRQALAQSEGPSFAMWRISPAFALPPTPSATARQNAANKSRTRLETAWGIPGAPELWRPLERWRGQPWTVWGHVTQRPSTQMHGVTHHPVALVRDP</sequence>
<protein>
    <submittedName>
        <fullName evidence="1">Uncharacterized protein</fullName>
    </submittedName>
</protein>
<dbReference type="Proteomes" id="UP001273209">
    <property type="component" value="Unassembled WGS sequence"/>
</dbReference>
<comment type="caution">
    <text evidence="1">The sequence shown here is derived from an EMBL/GenBank/DDBJ whole genome shotgun (WGS) entry which is preliminary data.</text>
</comment>
<evidence type="ECO:0000313" key="1">
    <source>
        <dbReference type="EMBL" id="KAK4068574.1"/>
    </source>
</evidence>
<accession>A0AAE1LY03</accession>
<evidence type="ECO:0000313" key="2">
    <source>
        <dbReference type="Proteomes" id="UP001273209"/>
    </source>
</evidence>
<proteinExistence type="predicted"/>
<gene>
    <name evidence="1" type="ORF">Triagg1_7222</name>
</gene>
<dbReference type="EMBL" id="JAWRVG010000031">
    <property type="protein sequence ID" value="KAK4068574.1"/>
    <property type="molecule type" value="Genomic_DNA"/>
</dbReference>
<name>A0AAE1LY03_9HYPO</name>
<organism evidence="1 2">
    <name type="scientific">Trichoderma aggressivum f. europaeum</name>
    <dbReference type="NCBI Taxonomy" id="173218"/>
    <lineage>
        <taxon>Eukaryota</taxon>
        <taxon>Fungi</taxon>
        <taxon>Dikarya</taxon>
        <taxon>Ascomycota</taxon>
        <taxon>Pezizomycotina</taxon>
        <taxon>Sordariomycetes</taxon>
        <taxon>Hypocreomycetidae</taxon>
        <taxon>Hypocreales</taxon>
        <taxon>Hypocreaceae</taxon>
        <taxon>Trichoderma</taxon>
    </lineage>
</organism>
<dbReference type="GeneID" id="87921839"/>
<dbReference type="RefSeq" id="XP_062753798.1">
    <property type="nucleotide sequence ID" value="XM_062901934.1"/>
</dbReference>
<dbReference type="AlphaFoldDB" id="A0AAE1LY03"/>
<reference evidence="1" key="1">
    <citation type="submission" date="2023-11" db="EMBL/GenBank/DDBJ databases">
        <title>The genome sequences of three competitors of mushroom-forming fungi.</title>
        <authorList>
            <person name="Beijen E."/>
            <person name="Ohm R.A."/>
        </authorList>
    </citation>
    <scope>NUCLEOTIDE SEQUENCE</scope>
    <source>
        <strain evidence="1">CBS 100526</strain>
    </source>
</reference>